<evidence type="ECO:0000259" key="1">
    <source>
        <dbReference type="Pfam" id="PF09299"/>
    </source>
</evidence>
<dbReference type="AlphaFoldDB" id="A0A292YHX8"/>
<proteinExistence type="predicted"/>
<dbReference type="Proteomes" id="UP000217785">
    <property type="component" value="Unassembled WGS sequence"/>
</dbReference>
<reference evidence="3" key="1">
    <citation type="submission" date="2017-07" db="EMBL/GenBank/DDBJ databases">
        <title>Draft genome sequence of Effusibacillus lacus strain skLN1.</title>
        <authorList>
            <person name="Watanabe M."/>
            <person name="Kojima H."/>
            <person name="Fukui M."/>
        </authorList>
    </citation>
    <scope>NUCLEOTIDE SEQUENCE [LARGE SCALE GENOMIC DNA]</scope>
    <source>
        <strain evidence="3">skLN1</strain>
    </source>
</reference>
<dbReference type="InterPro" id="IPR015378">
    <property type="entry name" value="Transposase-like_Mu_C"/>
</dbReference>
<name>A0A292YHX8_9BACL</name>
<feature type="domain" description="Transposase-like Mu C-terminal" evidence="1">
    <location>
        <begin position="58"/>
        <end position="123"/>
    </location>
</feature>
<protein>
    <submittedName>
        <fullName evidence="2">Transposase</fullName>
    </submittedName>
</protein>
<evidence type="ECO:0000313" key="2">
    <source>
        <dbReference type="EMBL" id="GAX88421.1"/>
    </source>
</evidence>
<dbReference type="EMBL" id="BDUF01000002">
    <property type="protein sequence ID" value="GAX88421.1"/>
    <property type="molecule type" value="Genomic_DNA"/>
</dbReference>
<organism evidence="2 3">
    <name type="scientific">Effusibacillus lacus</name>
    <dbReference type="NCBI Taxonomy" id="1348429"/>
    <lineage>
        <taxon>Bacteria</taxon>
        <taxon>Bacillati</taxon>
        <taxon>Bacillota</taxon>
        <taxon>Bacilli</taxon>
        <taxon>Bacillales</taxon>
        <taxon>Alicyclobacillaceae</taxon>
        <taxon>Effusibacillus</taxon>
    </lineage>
</organism>
<sequence>MIRSVLYHNNHHYMEWYDRNEFLVADEIDPIPRELWNWGIKNRTGRLKKQPEDIVKLNLLYQGTATVTPSGILFKGMYYGCDLATKEQWYTRARVRGSWKVKVCYDPRTTNEIYLWLEDGKKFETCVLLEREERYLNKRFEEVEDLLEIEKHSTREKLDSVMRAKIELDAYTKAVVEEAVRKTGAAIQKSALSDRNRIEKNRQRRKMEKEMNRTQEAFVLGKPPVANERKAQIVPLSANDSSHLETSYIPPAKKISQIKAYLKEDDGEST</sequence>
<accession>A0A292YHX8</accession>
<comment type="caution">
    <text evidence="2">The sequence shown here is derived from an EMBL/GenBank/DDBJ whole genome shotgun (WGS) entry which is preliminary data.</text>
</comment>
<keyword evidence="3" id="KW-1185">Reference proteome</keyword>
<dbReference type="Pfam" id="PF09299">
    <property type="entry name" value="Mu-transpos_C"/>
    <property type="match status" value="1"/>
</dbReference>
<evidence type="ECO:0000313" key="3">
    <source>
        <dbReference type="Proteomes" id="UP000217785"/>
    </source>
</evidence>
<gene>
    <name evidence="2" type="ORF">EFBL_0030</name>
</gene>